<dbReference type="Proteomes" id="UP000291613">
    <property type="component" value="Unassembled WGS sequence"/>
</dbReference>
<reference evidence="2 3" key="1">
    <citation type="submission" date="2019-02" db="EMBL/GenBank/DDBJ databases">
        <title>Hansschlegelia quercus sp. nov., a novel methylotrophic bacterium from buds of oak (Quercus robur L.).</title>
        <authorList>
            <person name="Agafonova N.V."/>
            <person name="Kaparullina E.N."/>
            <person name="Grouzdev D.S."/>
            <person name="Doronina N.V."/>
        </authorList>
    </citation>
    <scope>NUCLEOTIDE SEQUENCE [LARGE SCALE GENOMIC DNA]</scope>
    <source>
        <strain evidence="2 3">Dub</strain>
    </source>
</reference>
<dbReference type="SUPFAM" id="SSF52821">
    <property type="entry name" value="Rhodanese/Cell cycle control phosphatase"/>
    <property type="match status" value="1"/>
</dbReference>
<accession>A0A4Q9GN14</accession>
<dbReference type="Gene3D" id="3.40.250.10">
    <property type="entry name" value="Rhodanese-like domain"/>
    <property type="match status" value="1"/>
</dbReference>
<gene>
    <name evidence="2" type="ORF">EYR15_04495</name>
</gene>
<dbReference type="InterPro" id="IPR001763">
    <property type="entry name" value="Rhodanese-like_dom"/>
</dbReference>
<dbReference type="RefSeq" id="WP_131001717.1">
    <property type="nucleotide sequence ID" value="NZ_JBHSZR010000005.1"/>
</dbReference>
<dbReference type="PROSITE" id="PS50206">
    <property type="entry name" value="RHODANESE_3"/>
    <property type="match status" value="1"/>
</dbReference>
<dbReference type="AlphaFoldDB" id="A0A4Q9GN14"/>
<protein>
    <recommendedName>
        <fullName evidence="1">Rhodanese domain-containing protein</fullName>
    </recommendedName>
</protein>
<organism evidence="2 3">
    <name type="scientific">Hansschlegelia quercus</name>
    <dbReference type="NCBI Taxonomy" id="2528245"/>
    <lineage>
        <taxon>Bacteria</taxon>
        <taxon>Pseudomonadati</taxon>
        <taxon>Pseudomonadota</taxon>
        <taxon>Alphaproteobacteria</taxon>
        <taxon>Hyphomicrobiales</taxon>
        <taxon>Methylopilaceae</taxon>
        <taxon>Hansschlegelia</taxon>
    </lineage>
</organism>
<evidence type="ECO:0000313" key="3">
    <source>
        <dbReference type="Proteomes" id="UP000291613"/>
    </source>
</evidence>
<dbReference type="InterPro" id="IPR036873">
    <property type="entry name" value="Rhodanese-like_dom_sf"/>
</dbReference>
<sequence>MALVETALPSTANRPRKLRQPQLTIAASDALVLWRRRQATLIHLGDWRRIDDAGWIEGSLRCPPGEFMEFMDPSNPLHARLFAPGSTLIFYGGPRRACLDAVRRARALGHKALALRGGQRAWKEAGGRLGAHPQSPAPALKASFGLAVKHALAAVKARLQSLQTRIG</sequence>
<feature type="domain" description="Rhodanese" evidence="1">
    <location>
        <begin position="84"/>
        <end position="131"/>
    </location>
</feature>
<evidence type="ECO:0000259" key="1">
    <source>
        <dbReference type="PROSITE" id="PS50206"/>
    </source>
</evidence>
<dbReference type="OrthoDB" id="9807812at2"/>
<dbReference type="EMBL" id="SIUB01000002">
    <property type="protein sequence ID" value="TBN54124.1"/>
    <property type="molecule type" value="Genomic_DNA"/>
</dbReference>
<evidence type="ECO:0000313" key="2">
    <source>
        <dbReference type="EMBL" id="TBN54124.1"/>
    </source>
</evidence>
<proteinExistence type="predicted"/>
<name>A0A4Q9GN14_9HYPH</name>
<keyword evidence="3" id="KW-1185">Reference proteome</keyword>
<comment type="caution">
    <text evidence="2">The sequence shown here is derived from an EMBL/GenBank/DDBJ whole genome shotgun (WGS) entry which is preliminary data.</text>
</comment>